<organism evidence="4 5">
    <name type="scientific">Fusarium austroafricanum</name>
    <dbReference type="NCBI Taxonomy" id="2364996"/>
    <lineage>
        <taxon>Eukaryota</taxon>
        <taxon>Fungi</taxon>
        <taxon>Dikarya</taxon>
        <taxon>Ascomycota</taxon>
        <taxon>Pezizomycotina</taxon>
        <taxon>Sordariomycetes</taxon>
        <taxon>Hypocreomycetidae</taxon>
        <taxon>Hypocreales</taxon>
        <taxon>Nectriaceae</taxon>
        <taxon>Fusarium</taxon>
        <taxon>Fusarium concolor species complex</taxon>
    </lineage>
</organism>
<feature type="domain" description="Fido" evidence="3">
    <location>
        <begin position="141"/>
        <end position="294"/>
    </location>
</feature>
<sequence>MALKHLRNGVAVGQSTHKPPYAQRHTLLITMDRNSYDNGILEDPEDSREEFRKLSSQRAPEPDALNRYFTNKLYQAVYGSNKIDNVGGDLDVTIKLCRSVFEGKTTDSDDLWSLSAQGYRDIVQHVKAGLYIFGEITNGDLSEAMILETHRILVNGIDIKERTLAAEYSGRYRQCPAQTLFRQLMHEKQVPSAMKQMIASYKADVLAAAKKGEIDPVALAAKYCHIFVNIHPFVDGNGRMSRLILNAILFKFAGCLIAFGQDESDKALYLGVALSGSLWVTANKVKELGDLPKEPMSKNHGKLASFTLKHALESMQEICDLK</sequence>
<dbReference type="InterPro" id="IPR040198">
    <property type="entry name" value="Fido_containing"/>
</dbReference>
<dbReference type="EMBL" id="JAADJG010000218">
    <property type="protein sequence ID" value="KAF4451460.1"/>
    <property type="molecule type" value="Genomic_DNA"/>
</dbReference>
<evidence type="ECO:0000313" key="5">
    <source>
        <dbReference type="Proteomes" id="UP000605986"/>
    </source>
</evidence>
<dbReference type="SUPFAM" id="SSF140931">
    <property type="entry name" value="Fic-like"/>
    <property type="match status" value="1"/>
</dbReference>
<comment type="caution">
    <text evidence="4">The sequence shown here is derived from an EMBL/GenBank/DDBJ whole genome shotgun (WGS) entry which is preliminary data.</text>
</comment>
<dbReference type="Gene3D" id="1.10.3290.10">
    <property type="entry name" value="Fido-like domain"/>
    <property type="match status" value="1"/>
</dbReference>
<reference evidence="4" key="1">
    <citation type="submission" date="2020-01" db="EMBL/GenBank/DDBJ databases">
        <title>Identification and distribution of gene clusters putatively required for synthesis of sphingolipid metabolism inhibitors in phylogenetically diverse species of the filamentous fungus Fusarium.</title>
        <authorList>
            <person name="Kim H.-S."/>
            <person name="Busman M."/>
            <person name="Brown D.W."/>
            <person name="Divon H."/>
            <person name="Uhlig S."/>
            <person name="Proctor R.H."/>
        </authorList>
    </citation>
    <scope>NUCLEOTIDE SEQUENCE</scope>
    <source>
        <strain evidence="4">NRRL 53441</strain>
    </source>
</reference>
<keyword evidence="2" id="KW-0067">ATP-binding</keyword>
<evidence type="ECO:0000256" key="2">
    <source>
        <dbReference type="PIRSR" id="PIRSR640198-2"/>
    </source>
</evidence>
<dbReference type="Pfam" id="PF02661">
    <property type="entry name" value="Fic"/>
    <property type="match status" value="1"/>
</dbReference>
<keyword evidence="4" id="KW-0808">Transferase</keyword>
<dbReference type="OrthoDB" id="439046at2759"/>
<dbReference type="Proteomes" id="UP000605986">
    <property type="component" value="Unassembled WGS sequence"/>
</dbReference>
<dbReference type="AlphaFoldDB" id="A0A8H4KJV4"/>
<accession>A0A8H4KJV4</accession>
<feature type="active site" evidence="1">
    <location>
        <position position="231"/>
    </location>
</feature>
<proteinExistence type="predicted"/>
<evidence type="ECO:0000313" key="4">
    <source>
        <dbReference type="EMBL" id="KAF4451460.1"/>
    </source>
</evidence>
<keyword evidence="2" id="KW-0547">Nucleotide-binding</keyword>
<dbReference type="PANTHER" id="PTHR13504">
    <property type="entry name" value="FIDO DOMAIN-CONTAINING PROTEIN DDB_G0283145"/>
    <property type="match status" value="1"/>
</dbReference>
<evidence type="ECO:0000256" key="1">
    <source>
        <dbReference type="PIRSR" id="PIRSR640198-1"/>
    </source>
</evidence>
<gene>
    <name evidence="4" type="ORF">F53441_5552</name>
</gene>
<dbReference type="GO" id="GO:0005524">
    <property type="term" value="F:ATP binding"/>
    <property type="evidence" value="ECO:0007669"/>
    <property type="project" value="UniProtKB-KW"/>
</dbReference>
<protein>
    <submittedName>
        <fullName evidence="4">Adenosine monophosphate-protein transferase FICD like protein</fullName>
    </submittedName>
</protein>
<evidence type="ECO:0000259" key="3">
    <source>
        <dbReference type="PROSITE" id="PS51459"/>
    </source>
</evidence>
<keyword evidence="5" id="KW-1185">Reference proteome</keyword>
<dbReference type="PROSITE" id="PS51459">
    <property type="entry name" value="FIDO"/>
    <property type="match status" value="1"/>
</dbReference>
<dbReference type="PANTHER" id="PTHR13504:SF38">
    <property type="entry name" value="FIDO DOMAIN-CONTAINING PROTEIN"/>
    <property type="match status" value="1"/>
</dbReference>
<name>A0A8H4KJV4_9HYPO</name>
<dbReference type="InterPro" id="IPR036597">
    <property type="entry name" value="Fido-like_dom_sf"/>
</dbReference>
<dbReference type="InterPro" id="IPR003812">
    <property type="entry name" value="Fido"/>
</dbReference>
<feature type="binding site" evidence="2">
    <location>
        <begin position="235"/>
        <end position="242"/>
    </location>
    <ligand>
        <name>ATP</name>
        <dbReference type="ChEBI" id="CHEBI:30616"/>
    </ligand>
</feature>
<dbReference type="GO" id="GO:0016740">
    <property type="term" value="F:transferase activity"/>
    <property type="evidence" value="ECO:0007669"/>
    <property type="project" value="UniProtKB-KW"/>
</dbReference>